<feature type="domain" description="tRNA intron endonuclease catalytic" evidence="8">
    <location>
        <begin position="216"/>
        <end position="285"/>
    </location>
</feature>
<dbReference type="AlphaFoldDB" id="A0A1Y2DL75"/>
<organism evidence="10 11">
    <name type="scientific">Pseudomassariella vexata</name>
    <dbReference type="NCBI Taxonomy" id="1141098"/>
    <lineage>
        <taxon>Eukaryota</taxon>
        <taxon>Fungi</taxon>
        <taxon>Dikarya</taxon>
        <taxon>Ascomycota</taxon>
        <taxon>Pezizomycotina</taxon>
        <taxon>Sordariomycetes</taxon>
        <taxon>Xylariomycetidae</taxon>
        <taxon>Amphisphaeriales</taxon>
        <taxon>Pseudomassariaceae</taxon>
        <taxon>Pseudomassariella</taxon>
    </lineage>
</organism>
<comment type="function">
    <text evidence="4">Constitutes one of the two catalytic subunit of the tRNA-splicing endonuclease complex, a complex responsible for identification and cleavage of the splice sites in pre-tRNA. It cleaves pre-tRNA at the 5'- and 3'-splice sites to release the intron. The products are an intron and two tRNA half-molecules bearing 2',3'-cyclic phosphate and 5'-OH termini. There are no conserved sequences at the splice sites, but the intron is invariably located at the same site in the gene, placing the splice sites an invariant distance from the constant structural features of the tRNA body. It probably carries the active site for 3'-splice site cleavage.</text>
</comment>
<dbReference type="InterPro" id="IPR006677">
    <property type="entry name" value="tRNA_intron_Endonuc_cat-like"/>
</dbReference>
<feature type="active site" evidence="6">
    <location>
        <position position="242"/>
    </location>
</feature>
<evidence type="ECO:0000259" key="8">
    <source>
        <dbReference type="Pfam" id="PF01974"/>
    </source>
</evidence>
<dbReference type="CDD" id="cd22363">
    <property type="entry name" value="tRNA-intron_lyase_C"/>
    <property type="match status" value="1"/>
</dbReference>
<dbReference type="GO" id="GO:0000213">
    <property type="term" value="F:tRNA-intron lyase activity"/>
    <property type="evidence" value="ECO:0007669"/>
    <property type="project" value="UniProtKB-UniRule"/>
</dbReference>
<dbReference type="InterPro" id="IPR016690">
    <property type="entry name" value="TSEN34"/>
</dbReference>
<evidence type="ECO:0000256" key="5">
    <source>
        <dbReference type="PIRNR" id="PIRNR017250"/>
    </source>
</evidence>
<evidence type="ECO:0000256" key="1">
    <source>
        <dbReference type="ARBA" id="ARBA00008078"/>
    </source>
</evidence>
<comment type="similarity">
    <text evidence="1 5">Belongs to the tRNA-intron endonuclease family.</text>
</comment>
<evidence type="ECO:0000256" key="7">
    <source>
        <dbReference type="SAM" id="MobiDB-lite"/>
    </source>
</evidence>
<dbReference type="STRING" id="1141098.A0A1Y2DL75"/>
<dbReference type="PIRSF" id="PIRSF017250">
    <property type="entry name" value="tRNA_splic_SEN34"/>
    <property type="match status" value="1"/>
</dbReference>
<keyword evidence="3 5" id="KW-0456">Lyase</keyword>
<feature type="active site" evidence="6">
    <location>
        <position position="281"/>
    </location>
</feature>
<dbReference type="Gene3D" id="3.40.1350.10">
    <property type="match status" value="1"/>
</dbReference>
<feature type="domain" description="TSEN34 N-terminal" evidence="9">
    <location>
        <begin position="11"/>
        <end position="80"/>
    </location>
</feature>
<evidence type="ECO:0000313" key="10">
    <source>
        <dbReference type="EMBL" id="ORY59475.1"/>
    </source>
</evidence>
<evidence type="ECO:0000313" key="11">
    <source>
        <dbReference type="Proteomes" id="UP000193689"/>
    </source>
</evidence>
<accession>A0A1Y2DL75</accession>
<dbReference type="GO" id="GO:0000214">
    <property type="term" value="C:tRNA-intron endonuclease complex"/>
    <property type="evidence" value="ECO:0007669"/>
    <property type="project" value="UniProtKB-UniRule"/>
</dbReference>
<dbReference type="GO" id="GO:0000379">
    <property type="term" value="P:tRNA-type intron splice site recognition and cleavage"/>
    <property type="evidence" value="ECO:0007669"/>
    <property type="project" value="UniProtKB-UniRule"/>
</dbReference>
<dbReference type="Pfam" id="PF01974">
    <property type="entry name" value="tRNA_int_endo"/>
    <property type="match status" value="1"/>
</dbReference>
<gene>
    <name evidence="10" type="ORF">BCR38DRAFT_444625</name>
</gene>
<evidence type="ECO:0000256" key="6">
    <source>
        <dbReference type="PIRSR" id="PIRSR017250-50"/>
    </source>
</evidence>
<evidence type="ECO:0000259" key="9">
    <source>
        <dbReference type="Pfam" id="PF26577"/>
    </source>
</evidence>
<reference evidence="10 11" key="1">
    <citation type="submission" date="2016-07" db="EMBL/GenBank/DDBJ databases">
        <title>Pervasive Adenine N6-methylation of Active Genes in Fungi.</title>
        <authorList>
            <consortium name="DOE Joint Genome Institute"/>
            <person name="Mondo S.J."/>
            <person name="Dannebaum R.O."/>
            <person name="Kuo R.C."/>
            <person name="Labutti K."/>
            <person name="Haridas S."/>
            <person name="Kuo A."/>
            <person name="Salamov A."/>
            <person name="Ahrendt S.R."/>
            <person name="Lipzen A."/>
            <person name="Sullivan W."/>
            <person name="Andreopoulos W.B."/>
            <person name="Clum A."/>
            <person name="Lindquist E."/>
            <person name="Daum C."/>
            <person name="Ramamoorthy G.K."/>
            <person name="Gryganskyi A."/>
            <person name="Culley D."/>
            <person name="Magnuson J.K."/>
            <person name="James T.Y."/>
            <person name="O'Malley M.A."/>
            <person name="Stajich J.E."/>
            <person name="Spatafora J.W."/>
            <person name="Visel A."/>
            <person name="Grigoriev I.V."/>
        </authorList>
    </citation>
    <scope>NUCLEOTIDE SEQUENCE [LARGE SCALE GENOMIC DNA]</scope>
    <source>
        <strain evidence="10 11">CBS 129021</strain>
    </source>
</reference>
<dbReference type="EMBL" id="MCFJ01000013">
    <property type="protein sequence ID" value="ORY59475.1"/>
    <property type="molecule type" value="Genomic_DNA"/>
</dbReference>
<feature type="compositionally biased region" description="Polar residues" evidence="7">
    <location>
        <begin position="169"/>
        <end position="180"/>
    </location>
</feature>
<dbReference type="EC" id="4.6.1.16" evidence="5"/>
<dbReference type="InterPro" id="IPR036167">
    <property type="entry name" value="tRNA_intron_Endo_cat-like_sf"/>
</dbReference>
<dbReference type="FunFam" id="3.40.1350.10:FF:000008">
    <property type="entry name" value="tRNA-splicing endonuclease subunit Sen34"/>
    <property type="match status" value="1"/>
</dbReference>
<evidence type="ECO:0000256" key="3">
    <source>
        <dbReference type="ARBA" id="ARBA00023239"/>
    </source>
</evidence>
<name>A0A1Y2DL75_9PEZI</name>
<dbReference type="Proteomes" id="UP000193689">
    <property type="component" value="Unassembled WGS sequence"/>
</dbReference>
<dbReference type="PANTHER" id="PTHR13070">
    <property type="entry name" value="TRNA-SPLICING ENDONUCLEASE SUBUNIT SEN34-RELATED"/>
    <property type="match status" value="1"/>
</dbReference>
<protein>
    <recommendedName>
        <fullName evidence="5">tRNA-splicing endonuclease subunit Sen34</fullName>
        <ecNumber evidence="5">4.6.1.16</ecNumber>
    </recommendedName>
</protein>
<keyword evidence="11" id="KW-1185">Reference proteome</keyword>
<dbReference type="GeneID" id="63777162"/>
<dbReference type="GO" id="GO:0003676">
    <property type="term" value="F:nucleic acid binding"/>
    <property type="evidence" value="ECO:0007669"/>
    <property type="project" value="InterPro"/>
</dbReference>
<keyword evidence="2 5" id="KW-0819">tRNA processing</keyword>
<proteinExistence type="inferred from homology"/>
<dbReference type="InterPro" id="IPR011856">
    <property type="entry name" value="tRNA_endonuc-like_dom_sf"/>
</dbReference>
<dbReference type="InterPro" id="IPR059049">
    <property type="entry name" value="TSEN34_N"/>
</dbReference>
<dbReference type="FunCoup" id="A0A1Y2DL75">
    <property type="interactions" value="144"/>
</dbReference>
<feature type="region of interest" description="Disordered" evidence="7">
    <location>
        <begin position="159"/>
        <end position="207"/>
    </location>
</feature>
<sequence length="323" mass="36062">MATTATSRPPVRISKVANRYLLFDIDDVIYLRRNHNIGSVYIGLIPQNPQQNVFNGLPVELMPEEAQVLVKKKAAYVVDDAVFHLCRLTSLDYLSRRAYEQSLQAEGRQAQLMSLEYKLQNTPDEFRNKQKKTKTKLQQTSSEANVAGSLATVRAAHREEEPNLFDASPPTSRRQSQAPKESSKGWPVTPTTSGILLTPPPELDTPSVPVDTPPSYPLFAHLQHKGYFTMPGIRFGCDYNVYPGDPLRFHSHFQATSYGWEEQINLIDIVACGRLGTNVKKSYLIGGEVSGVSKAGVSEKEQKEVEEGVPPPVRCFSIEWAVM</sequence>
<dbReference type="OrthoDB" id="48041at2759"/>
<evidence type="ECO:0000256" key="4">
    <source>
        <dbReference type="ARBA" id="ARBA00059865"/>
    </source>
</evidence>
<dbReference type="PANTHER" id="PTHR13070:SF0">
    <property type="entry name" value="TRNA-SPLICING ENDONUCLEASE SUBUNIT SEN34"/>
    <property type="match status" value="1"/>
</dbReference>
<dbReference type="SUPFAM" id="SSF53032">
    <property type="entry name" value="tRNA-intron endonuclease catalytic domain-like"/>
    <property type="match status" value="1"/>
</dbReference>
<dbReference type="InParanoid" id="A0A1Y2DL75"/>
<feature type="active site" evidence="6">
    <location>
        <position position="250"/>
    </location>
</feature>
<dbReference type="Pfam" id="PF26577">
    <property type="entry name" value="TSEN34_N"/>
    <property type="match status" value="1"/>
</dbReference>
<dbReference type="RefSeq" id="XP_040712049.1">
    <property type="nucleotide sequence ID" value="XM_040860950.1"/>
</dbReference>
<feature type="region of interest" description="Disordered" evidence="7">
    <location>
        <begin position="123"/>
        <end position="147"/>
    </location>
</feature>
<evidence type="ECO:0000256" key="2">
    <source>
        <dbReference type="ARBA" id="ARBA00022694"/>
    </source>
</evidence>
<comment type="caution">
    <text evidence="10">The sequence shown here is derived from an EMBL/GenBank/DDBJ whole genome shotgun (WGS) entry which is preliminary data.</text>
</comment>